<evidence type="ECO:0000256" key="1">
    <source>
        <dbReference type="ARBA" id="ARBA00023157"/>
    </source>
</evidence>
<dbReference type="EMBL" id="JAKOGG010000064">
    <property type="protein sequence ID" value="MCS4558701.1"/>
    <property type="molecule type" value="Genomic_DNA"/>
</dbReference>
<evidence type="ECO:0000313" key="3">
    <source>
        <dbReference type="EMBL" id="MCS4558701.1"/>
    </source>
</evidence>
<dbReference type="InterPro" id="IPR018114">
    <property type="entry name" value="TRYPSIN_HIS"/>
</dbReference>
<dbReference type="SMART" id="SM00020">
    <property type="entry name" value="Tryp_SPc"/>
    <property type="match status" value="1"/>
</dbReference>
<dbReference type="GO" id="GO:0008233">
    <property type="term" value="F:peptidase activity"/>
    <property type="evidence" value="ECO:0007669"/>
    <property type="project" value="UniProtKB-KW"/>
</dbReference>
<keyword evidence="1" id="KW-1015">Disulfide bond</keyword>
<dbReference type="PRINTS" id="PR00722">
    <property type="entry name" value="CHYMOTRYPSIN"/>
</dbReference>
<organism evidence="3 4">
    <name type="scientific">Shewanella electrica</name>
    <dbReference type="NCBI Taxonomy" id="515560"/>
    <lineage>
        <taxon>Bacteria</taxon>
        <taxon>Pseudomonadati</taxon>
        <taxon>Pseudomonadota</taxon>
        <taxon>Gammaproteobacteria</taxon>
        <taxon>Alteromonadales</taxon>
        <taxon>Shewanellaceae</taxon>
        <taxon>Shewanella</taxon>
    </lineage>
</organism>
<dbReference type="InterPro" id="IPR001314">
    <property type="entry name" value="Peptidase_S1A"/>
</dbReference>
<dbReference type="PROSITE" id="PS00134">
    <property type="entry name" value="TRYPSIN_HIS"/>
    <property type="match status" value="1"/>
</dbReference>
<keyword evidence="4" id="KW-1185">Reference proteome</keyword>
<feature type="non-terminal residue" evidence="3">
    <location>
        <position position="143"/>
    </location>
</feature>
<gene>
    <name evidence="3" type="ORF">L9G74_19970</name>
</gene>
<dbReference type="PANTHER" id="PTHR24252:SF7">
    <property type="entry name" value="HYALIN"/>
    <property type="match status" value="1"/>
</dbReference>
<keyword evidence="3" id="KW-0378">Hydrolase</keyword>
<feature type="domain" description="Peptidase S1" evidence="2">
    <location>
        <begin position="36"/>
        <end position="143"/>
    </location>
</feature>
<dbReference type="GO" id="GO:0006508">
    <property type="term" value="P:proteolysis"/>
    <property type="evidence" value="ECO:0007669"/>
    <property type="project" value="UniProtKB-KW"/>
</dbReference>
<dbReference type="PROSITE" id="PS50240">
    <property type="entry name" value="TRYPSIN_DOM"/>
    <property type="match status" value="1"/>
</dbReference>
<dbReference type="SUPFAM" id="SSF50494">
    <property type="entry name" value="Trypsin-like serine proteases"/>
    <property type="match status" value="1"/>
</dbReference>
<dbReference type="PANTHER" id="PTHR24252">
    <property type="entry name" value="ACROSIN-RELATED"/>
    <property type="match status" value="1"/>
</dbReference>
<proteinExistence type="predicted"/>
<dbReference type="InterPro" id="IPR043504">
    <property type="entry name" value="Peptidase_S1_PA_chymotrypsin"/>
</dbReference>
<evidence type="ECO:0000313" key="4">
    <source>
        <dbReference type="Proteomes" id="UP001201549"/>
    </source>
</evidence>
<accession>A0ABT2FQS6</accession>
<dbReference type="Pfam" id="PF00089">
    <property type="entry name" value="Trypsin"/>
    <property type="match status" value="1"/>
</dbReference>
<name>A0ABT2FQS6_9GAMM</name>
<dbReference type="RefSeq" id="WP_238898517.1">
    <property type="nucleotide sequence ID" value="NZ_JAKOGG010000064.1"/>
</dbReference>
<dbReference type="Proteomes" id="UP001201549">
    <property type="component" value="Unassembled WGS sequence"/>
</dbReference>
<keyword evidence="3" id="KW-0645">Protease</keyword>
<reference evidence="3 4" key="1">
    <citation type="submission" date="2022-02" db="EMBL/GenBank/DDBJ databases">
        <authorList>
            <person name="Zhuang L."/>
        </authorList>
    </citation>
    <scope>NUCLEOTIDE SEQUENCE [LARGE SCALE GENOMIC DNA]</scope>
    <source>
        <strain evidence="3 4">C32</strain>
    </source>
</reference>
<protein>
    <submittedName>
        <fullName evidence="3">Serine protease</fullName>
    </submittedName>
</protein>
<dbReference type="InterPro" id="IPR009003">
    <property type="entry name" value="Peptidase_S1_PA"/>
</dbReference>
<comment type="caution">
    <text evidence="3">The sequence shown here is derived from an EMBL/GenBank/DDBJ whole genome shotgun (WGS) entry which is preliminary data.</text>
</comment>
<evidence type="ECO:0000259" key="2">
    <source>
        <dbReference type="PROSITE" id="PS50240"/>
    </source>
</evidence>
<sequence>MLLLVGLTWAAAKPKGKTTPKPQLNCECGKRNTGRIYGGTPTKKNEYPWMAAIEDEDKDHYCGGSVITERHILTAAHCVWDVKVKDVEVVLGGYDLTNLKETNSQRLKIDKIIVHENYNTKNQHNDIAILVTSKKIIYNEWVG</sequence>
<dbReference type="InterPro" id="IPR001254">
    <property type="entry name" value="Trypsin_dom"/>
</dbReference>
<dbReference type="Gene3D" id="2.40.10.10">
    <property type="entry name" value="Trypsin-like serine proteases"/>
    <property type="match status" value="1"/>
</dbReference>
<reference evidence="4" key="2">
    <citation type="submission" date="2023-07" db="EMBL/GenBank/DDBJ databases">
        <title>Shewanella mangrovi sp. nov., an acetaldehyde- degrading bacterium isolated from mangrove sediment.</title>
        <authorList>
            <person name="Liu Y."/>
        </authorList>
    </citation>
    <scope>NUCLEOTIDE SEQUENCE [LARGE SCALE GENOMIC DNA]</scope>
    <source>
        <strain evidence="4">C32</strain>
    </source>
</reference>